<dbReference type="InterPro" id="IPR001646">
    <property type="entry name" value="5peptide_repeat"/>
</dbReference>
<dbReference type="PANTHER" id="PTHR14136">
    <property type="entry name" value="BTB_POZ DOMAIN-CONTAINING PROTEIN KCTD9"/>
    <property type="match status" value="1"/>
</dbReference>
<accession>A0A6H1ZLU8</accession>
<dbReference type="Gene3D" id="2.160.20.80">
    <property type="entry name" value="E3 ubiquitin-protein ligase SopA"/>
    <property type="match status" value="1"/>
</dbReference>
<gene>
    <name evidence="1" type="ORF">TM448A00891_0032</name>
</gene>
<organism evidence="1">
    <name type="scientific">viral metagenome</name>
    <dbReference type="NCBI Taxonomy" id="1070528"/>
    <lineage>
        <taxon>unclassified sequences</taxon>
        <taxon>metagenomes</taxon>
        <taxon>organismal metagenomes</taxon>
    </lineage>
</organism>
<evidence type="ECO:0000313" key="1">
    <source>
        <dbReference type="EMBL" id="QJA48297.1"/>
    </source>
</evidence>
<name>A0A6H1ZLU8_9ZZZZ</name>
<dbReference type="Pfam" id="PF00805">
    <property type="entry name" value="Pentapeptide"/>
    <property type="match status" value="2"/>
</dbReference>
<dbReference type="PANTHER" id="PTHR14136:SF17">
    <property type="entry name" value="BTB_POZ DOMAIN-CONTAINING PROTEIN KCTD9"/>
    <property type="match status" value="1"/>
</dbReference>
<dbReference type="EMBL" id="MT144078">
    <property type="protein sequence ID" value="QJA48297.1"/>
    <property type="molecule type" value="Genomic_DNA"/>
</dbReference>
<dbReference type="AlphaFoldDB" id="A0A6H1ZLU8"/>
<sequence>MAIFEIKSRFTGNVIFSLETKSLKIAVETAAKSGVDLYGAYLSGANLSGANLYGADLYGANLSGADLYGANLSGASLYRADLSGADLYRADLSGADLYGADLYGAKIKFSKFPTIRLLSSISLGSLSSSLSLELMRRDAYAHPYPERFDDWAKGGRCPYQKEERFWSFDLRKKDWKPGNPEMTDVELILAICAEKGWEIEA</sequence>
<proteinExistence type="predicted"/>
<dbReference type="SUPFAM" id="SSF141571">
    <property type="entry name" value="Pentapeptide repeat-like"/>
    <property type="match status" value="1"/>
</dbReference>
<reference evidence="1" key="1">
    <citation type="submission" date="2020-03" db="EMBL/GenBank/DDBJ databases">
        <title>The deep terrestrial virosphere.</title>
        <authorList>
            <person name="Holmfeldt K."/>
            <person name="Nilsson E."/>
            <person name="Simone D."/>
            <person name="Lopez-Fernandez M."/>
            <person name="Wu X."/>
            <person name="de Brujin I."/>
            <person name="Lundin D."/>
            <person name="Andersson A."/>
            <person name="Bertilsson S."/>
            <person name="Dopson M."/>
        </authorList>
    </citation>
    <scope>NUCLEOTIDE SEQUENCE</scope>
    <source>
        <strain evidence="1">TM448A00891</strain>
    </source>
</reference>
<dbReference type="InterPro" id="IPR051082">
    <property type="entry name" value="Pentapeptide-BTB/POZ_domain"/>
</dbReference>
<evidence type="ECO:0008006" key="2">
    <source>
        <dbReference type="Google" id="ProtNLM"/>
    </source>
</evidence>
<protein>
    <recommendedName>
        <fullName evidence="2">Pentapeptide repeat-containing protein</fullName>
    </recommendedName>
</protein>